<protein>
    <submittedName>
        <fullName evidence="1">Uncharacterized protein</fullName>
    </submittedName>
</protein>
<name>A0A6L2KVX4_TANCI</name>
<dbReference type="EMBL" id="BKCJ010003054">
    <property type="protein sequence ID" value="GEU52692.1"/>
    <property type="molecule type" value="Genomic_DNA"/>
</dbReference>
<sequence>MCRSRTVLNPTYSCGTRVTPQITLAIQRALQNTISNLLHVTNLEEEQMKDWRSLEAVDVIMVVTSCHKARFTRKTVAAGASRVQIKRRVSTQVKTYTMLIRFFSASF</sequence>
<accession>A0A6L2KVX4</accession>
<evidence type="ECO:0000313" key="1">
    <source>
        <dbReference type="EMBL" id="GEU52692.1"/>
    </source>
</evidence>
<gene>
    <name evidence="1" type="ORF">Tci_024670</name>
</gene>
<reference evidence="1" key="1">
    <citation type="journal article" date="2019" name="Sci. Rep.">
        <title>Draft genome of Tanacetum cinerariifolium, the natural source of mosquito coil.</title>
        <authorList>
            <person name="Yamashiro T."/>
            <person name="Shiraishi A."/>
            <person name="Satake H."/>
            <person name="Nakayama K."/>
        </authorList>
    </citation>
    <scope>NUCLEOTIDE SEQUENCE</scope>
</reference>
<comment type="caution">
    <text evidence="1">The sequence shown here is derived from an EMBL/GenBank/DDBJ whole genome shotgun (WGS) entry which is preliminary data.</text>
</comment>
<dbReference type="AlphaFoldDB" id="A0A6L2KVX4"/>
<proteinExistence type="predicted"/>
<organism evidence="1">
    <name type="scientific">Tanacetum cinerariifolium</name>
    <name type="common">Dalmatian daisy</name>
    <name type="synonym">Chrysanthemum cinerariifolium</name>
    <dbReference type="NCBI Taxonomy" id="118510"/>
    <lineage>
        <taxon>Eukaryota</taxon>
        <taxon>Viridiplantae</taxon>
        <taxon>Streptophyta</taxon>
        <taxon>Embryophyta</taxon>
        <taxon>Tracheophyta</taxon>
        <taxon>Spermatophyta</taxon>
        <taxon>Magnoliopsida</taxon>
        <taxon>eudicotyledons</taxon>
        <taxon>Gunneridae</taxon>
        <taxon>Pentapetalae</taxon>
        <taxon>asterids</taxon>
        <taxon>campanulids</taxon>
        <taxon>Asterales</taxon>
        <taxon>Asteraceae</taxon>
        <taxon>Asteroideae</taxon>
        <taxon>Anthemideae</taxon>
        <taxon>Anthemidinae</taxon>
        <taxon>Tanacetum</taxon>
    </lineage>
</organism>